<dbReference type="EMBL" id="CAKKMG010000053">
    <property type="protein sequence ID" value="CAH0260017.1"/>
    <property type="molecule type" value="Genomic_DNA"/>
</dbReference>
<dbReference type="Proteomes" id="UP000789326">
    <property type="component" value="Unassembled WGS sequence"/>
</dbReference>
<proteinExistence type="predicted"/>
<dbReference type="InterPro" id="IPR006190">
    <property type="entry name" value="SAF_AFP_Neu5Ac"/>
</dbReference>
<dbReference type="PANTHER" id="PTHR42966">
    <property type="entry name" value="N-ACETYLNEURAMINATE SYNTHASE"/>
    <property type="match status" value="1"/>
</dbReference>
<name>A0A9W4L0B2_9BACI</name>
<dbReference type="Gene3D" id="3.20.20.70">
    <property type="entry name" value="Aldolase class I"/>
    <property type="match status" value="1"/>
</dbReference>
<dbReference type="Gene3D" id="3.90.1210.10">
    <property type="entry name" value="Antifreeze-like/N-acetylneuraminic acid synthase C-terminal domain"/>
    <property type="match status" value="1"/>
</dbReference>
<dbReference type="PANTHER" id="PTHR42966:SF1">
    <property type="entry name" value="SIALIC ACID SYNTHASE"/>
    <property type="match status" value="1"/>
</dbReference>
<protein>
    <submittedName>
        <fullName evidence="2">N,N'-diacetyllegionaminic acid synthase</fullName>
        <ecNumber evidence="2">2.5.1.101</ecNumber>
    </submittedName>
</protein>
<dbReference type="AlphaFoldDB" id="A0A9W4L0B2"/>
<reference evidence="2" key="1">
    <citation type="submission" date="2021-11" db="EMBL/GenBank/DDBJ databases">
        <authorList>
            <person name="Bulgarelli D."/>
        </authorList>
    </citation>
    <scope>NUCLEOTIDE SEQUENCE</scope>
    <source>
        <strain evidence="2">Bi133</strain>
    </source>
</reference>
<dbReference type="InterPro" id="IPR051690">
    <property type="entry name" value="PseI-like"/>
</dbReference>
<feature type="domain" description="AFP-like" evidence="1">
    <location>
        <begin position="291"/>
        <end position="348"/>
    </location>
</feature>
<evidence type="ECO:0000313" key="3">
    <source>
        <dbReference type="Proteomes" id="UP000789326"/>
    </source>
</evidence>
<dbReference type="EC" id="2.5.1.101" evidence="2"/>
<evidence type="ECO:0000313" key="2">
    <source>
        <dbReference type="EMBL" id="CAH0260017.1"/>
    </source>
</evidence>
<dbReference type="Pfam" id="PF03102">
    <property type="entry name" value="NeuB"/>
    <property type="match status" value="1"/>
</dbReference>
<dbReference type="GO" id="GO:0047444">
    <property type="term" value="F:N-acylneuraminate-9-phosphate synthase activity"/>
    <property type="evidence" value="ECO:0007669"/>
    <property type="project" value="TreeGrafter"/>
</dbReference>
<gene>
    <name evidence="2" type="primary">neuB</name>
    <name evidence="2" type="ORF">SRABI133_03363</name>
</gene>
<dbReference type="CDD" id="cd11615">
    <property type="entry name" value="SAF_NeuB_like"/>
    <property type="match status" value="1"/>
</dbReference>
<dbReference type="InterPro" id="IPR013974">
    <property type="entry name" value="SAF"/>
</dbReference>
<dbReference type="Pfam" id="PF08666">
    <property type="entry name" value="SAF"/>
    <property type="match status" value="1"/>
</dbReference>
<sequence length="348" mass="39243">MRLELNHLNIDRDGRTFIIAEIGVNHNGSLILAKKMVDKAIDAGADAVKFQMFDTEALTTEQADLTEYQKRTKEKNQYDMLKKLELSPAEFIDLKKYCDKKNTIFLATPFDLNSVDFLNKLDMCAFKVGSGDLTNFPLLKRIVKTGKPIILSTGMSTISEIDQTIEYLNALKGNLQISVLHCTSSYPASEQQINLNVIRDYLKRYPFVIGYSDHSIGIHIPIAATALGARIIEKHITLDQSLPGPDHSASINIEEFKEMVQLVRLTELSLGSEKKSVTEDEERVKPLVRRSLYLKSNTPTGTVITENQLITLRPLAGIEANEFENVIGRVLKVPKKKHAPLFWTDFYD</sequence>
<dbReference type="InterPro" id="IPR013785">
    <property type="entry name" value="Aldolase_TIM"/>
</dbReference>
<dbReference type="RefSeq" id="WP_230302828.1">
    <property type="nucleotide sequence ID" value="NZ_CAKKMG010000053.1"/>
</dbReference>
<organism evidence="2 3">
    <name type="scientific">Peribacillus simplex</name>
    <dbReference type="NCBI Taxonomy" id="1478"/>
    <lineage>
        <taxon>Bacteria</taxon>
        <taxon>Bacillati</taxon>
        <taxon>Bacillota</taxon>
        <taxon>Bacilli</taxon>
        <taxon>Bacillales</taxon>
        <taxon>Bacillaceae</taxon>
        <taxon>Peribacillus</taxon>
    </lineage>
</organism>
<dbReference type="InterPro" id="IPR036732">
    <property type="entry name" value="AFP_Neu5c_C_sf"/>
</dbReference>
<accession>A0A9W4L0B2</accession>
<comment type="caution">
    <text evidence="2">The sequence shown here is derived from an EMBL/GenBank/DDBJ whole genome shotgun (WGS) entry which is preliminary data.</text>
</comment>
<dbReference type="PROSITE" id="PS50844">
    <property type="entry name" value="AFP_LIKE"/>
    <property type="match status" value="1"/>
</dbReference>
<dbReference type="GO" id="GO:0016051">
    <property type="term" value="P:carbohydrate biosynthetic process"/>
    <property type="evidence" value="ECO:0007669"/>
    <property type="project" value="InterPro"/>
</dbReference>
<dbReference type="InterPro" id="IPR057736">
    <property type="entry name" value="SAF_PseI/NeuA/NeuB"/>
</dbReference>
<dbReference type="SUPFAM" id="SSF51569">
    <property type="entry name" value="Aldolase"/>
    <property type="match status" value="1"/>
</dbReference>
<keyword evidence="2" id="KW-0808">Transferase</keyword>
<dbReference type="InterPro" id="IPR013132">
    <property type="entry name" value="PseI/NeuA/B-like_N"/>
</dbReference>
<dbReference type="SUPFAM" id="SSF51269">
    <property type="entry name" value="AFP III-like domain"/>
    <property type="match status" value="1"/>
</dbReference>
<evidence type="ECO:0000259" key="1">
    <source>
        <dbReference type="PROSITE" id="PS50844"/>
    </source>
</evidence>